<feature type="region of interest" description="Disordered" evidence="1">
    <location>
        <begin position="82"/>
        <end position="185"/>
    </location>
</feature>
<reference evidence="3" key="2">
    <citation type="submission" date="2025-08" db="UniProtKB">
        <authorList>
            <consortium name="RefSeq"/>
        </authorList>
    </citation>
    <scope>IDENTIFICATION</scope>
    <source>
        <tissue evidence="3">Leaf</tissue>
    </source>
</reference>
<feature type="compositionally biased region" description="Acidic residues" evidence="1">
    <location>
        <begin position="103"/>
        <end position="126"/>
    </location>
</feature>
<dbReference type="GeneID" id="130464036"/>
<evidence type="ECO:0000313" key="3">
    <source>
        <dbReference type="RefSeq" id="XP_056689372.1"/>
    </source>
</evidence>
<feature type="compositionally biased region" description="Polar residues" evidence="1">
    <location>
        <begin position="127"/>
        <end position="136"/>
    </location>
</feature>
<dbReference type="RefSeq" id="XP_056689372.1">
    <property type="nucleotide sequence ID" value="XM_056833394.1"/>
</dbReference>
<reference evidence="2" key="1">
    <citation type="journal article" date="2021" name="Nat. Commun.">
        <title>Genomic analyses provide insights into spinach domestication and the genetic basis of agronomic traits.</title>
        <authorList>
            <person name="Cai X."/>
            <person name="Sun X."/>
            <person name="Xu C."/>
            <person name="Sun H."/>
            <person name="Wang X."/>
            <person name="Ge C."/>
            <person name="Zhang Z."/>
            <person name="Wang Q."/>
            <person name="Fei Z."/>
            <person name="Jiao C."/>
            <person name="Wang Q."/>
        </authorList>
    </citation>
    <scope>NUCLEOTIDE SEQUENCE [LARGE SCALE GENOMIC DNA]</scope>
    <source>
        <strain evidence="2">cv. Varoflay</strain>
    </source>
</reference>
<name>A0ABM3R164_SPIOL</name>
<protein>
    <submittedName>
        <fullName evidence="3">Uncharacterized protein</fullName>
    </submittedName>
</protein>
<proteinExistence type="predicted"/>
<organism evidence="2 3">
    <name type="scientific">Spinacia oleracea</name>
    <name type="common">Spinach</name>
    <dbReference type="NCBI Taxonomy" id="3562"/>
    <lineage>
        <taxon>Eukaryota</taxon>
        <taxon>Viridiplantae</taxon>
        <taxon>Streptophyta</taxon>
        <taxon>Embryophyta</taxon>
        <taxon>Tracheophyta</taxon>
        <taxon>Spermatophyta</taxon>
        <taxon>Magnoliopsida</taxon>
        <taxon>eudicotyledons</taxon>
        <taxon>Gunneridae</taxon>
        <taxon>Pentapetalae</taxon>
        <taxon>Caryophyllales</taxon>
        <taxon>Chenopodiaceae</taxon>
        <taxon>Chenopodioideae</taxon>
        <taxon>Anserineae</taxon>
        <taxon>Spinacia</taxon>
    </lineage>
</organism>
<feature type="compositionally biased region" description="Polar residues" evidence="1">
    <location>
        <begin position="83"/>
        <end position="98"/>
    </location>
</feature>
<dbReference type="Proteomes" id="UP000813463">
    <property type="component" value="Chromosome 1"/>
</dbReference>
<keyword evidence="2" id="KW-1185">Reference proteome</keyword>
<sequence length="185" mass="20985">MVGIAAGVPGLDTVKAKAPWVTKIETNSPSIKIIPTDEQVRKILRSMPQDDRWRTKVTTLFETKDFTKFNIEQLADNDEEFQPTRQTVKGTAQQNQEVPVQEEHEEIQEDPALEETEAAPEPEELYTDQQGTQVTEGTEEIATTPAAQFQPRPWKHQSSHPMELIGETRENEDETRDGQTKVICN</sequence>
<gene>
    <name evidence="3" type="primary">LOC130464036</name>
</gene>
<evidence type="ECO:0000256" key="1">
    <source>
        <dbReference type="SAM" id="MobiDB-lite"/>
    </source>
</evidence>
<evidence type="ECO:0000313" key="2">
    <source>
        <dbReference type="Proteomes" id="UP000813463"/>
    </source>
</evidence>
<accession>A0ABM3R164</accession>